<proteinExistence type="predicted"/>
<dbReference type="InterPro" id="IPR003343">
    <property type="entry name" value="Big_2"/>
</dbReference>
<feature type="domain" description="CBM6" evidence="3">
    <location>
        <begin position="1176"/>
        <end position="1300"/>
    </location>
</feature>
<evidence type="ECO:0000256" key="1">
    <source>
        <dbReference type="ARBA" id="ARBA00022729"/>
    </source>
</evidence>
<feature type="chain" id="PRO_5030547477" evidence="2">
    <location>
        <begin position="26"/>
        <end position="2057"/>
    </location>
</feature>
<sequence length="2057" mass="223768">MKIKTTFTRSVFLFLFFFISIGVSAQNVQVDVNLNMVHSVEGISDFGRDRHITVHSAATERDWDGQEDKLDYFINDLDVYWGRDNGAASWKFSDTPEDPNRPNKPDVSAMKFKAEELKNWYESKLNAKQYEGKGFMIQGTNPHPTYPTLDWGERGKTWHGWQPLEVETSAEWVTEYLDHYFAKSSGEKGEPLPDYWEVINEPDMEMMVGGKSWIYASSQEKLWEYHNLVAEGVKNRLGDKAPKIGGMTWGMHDFYWKDGINRVADNQYEQWFSDDLMPYLQEMTASTVNDTRTKDWYQWDVMWQGFIDNCGDNMDFYGIHIYDWSVGERGKGVIRTGGHVEAMLDMLEWYDIHKFGKKKDIVLSEFGAVSSWINNQEMERKAWENLRPFNGMFMQFLERPSQVVYSMPFAPVKAEWGDVRDANGNVTTRYGSVLMDRVDPNCTAYDASCEWVWSDFVKWYELWRDVDGTRIDTKATDRDIQVDAYVDNNKVYLIVNNLQFDEAIVDLNIFDTEATKVQYVDKRYMYFDENKGTTGGVSLDETRLNTAPGSMTISGGGTVILVYNFEKDVVLDQTSIEEKYMSVALNNETTAIGGLLFRKEVPGRTPMTTQINNVVVPAQGEATLRFSGKFPENAMVPAYITVNGNDLEYTTDWRGEYEDSRNFWFGTMEVDVPLEYLQESNEVTIEIRGNKVTYTTVSLQVFDMSATPARSSNSSNLVTLTDISITNEAFDLMNGKSEALEVAFTPENATNKKITWTSSDDTKIAVDEFGMLTSKADAGEVTITATSEDGSIVKTVAVTAVPYASTPITEVSIAQGATFNTEVNITTPLIVNVLPEGAENYDVVWSSSNENAVKVDAFTGKIQGLTIGGTAKITATVVDTENGGTVFTDDIDVSVMISGTEEVYCFEYEEALVGNDVYTFDIGVNALANRIVKAELLKGSTVLGDAEKTLTKNGEQYLPITIQLDQLAEIGTDYSLKLTLLDGSSTLSTCESTLAIDAPILPTSITVKDGLRTVQVGGTLTIETDVIPENAFDKSVNWEIISGADIISIENGVITGLKAGTAEIKGVANADNAVETSNLTITCQSEAVVVLPTEIHLAKRTTVFPNSTLPMEIMGFVPDFTNAKEVNWTASNDLVTIDENGLVVAGNTEGKVTITATSKEAPSVSTSLELTVGNVLYIEAEDFDEKFGDELGIYEPTAGVKGINAVKTGNYVVYHIYFPAEGDYSATFFAGTASADSKLDLYVDSQLQGSTVINNNGWDNFEPYKLTEIITIASAGVHEVGVVASGTTPYQWNLEHFELLFNGDVSCEDLTSVSLSENIALTTCQTVQVTFSKTPSTACDPTQVQWSIDDEGVATIDENGQLVGVSVGTTTLRLTTELGEVTSQVTITEASAPTSITILPSNRTIAEGGTLQLSAEVLPEGICNAKVIWSSSNDALAMVDATGLLEAKAGASGQTVDITATSEVDNTIVGTATFTITSATQDIVIEAEDFDRTGGTFDDGKVPFGVNKAEGVGINWVNSGDYAEFDIQLEAGSYEVKYLISSPNDNAEVTITLNEQSIVTTVPNNGSWDAYQELKADGSIEITNAGNYVLKILASGTQQWQWNLDKIILIKTDISTPSSSCVASNVTITDTDQTLDINATFTVNATVDYTGDCTGEITWSSSDESVVTVDNNGKVTAIGAGTAEVVATSTEGDFTDKIVFTVNQSTVVLCEVSNLTITDADQTLEIDATFTVNATVDYTGDCTGEITWSSSDESVVTVDNNGLVTAIGAGSAEVVASSSESDLTAKIVITVNAPAPTPCLVTNVSITDADQTLDVDGKFTVNATIDYTGECTGGITWSSSDESVVTVDNNGLVTAIGSGTAEVVASSTEGDFSDKVVFTVNQVVEEISVTGVTLPESTVDLIVDGMHQLTATIAPENATNLNHTWTTSDENVVKVDELGMITAVSPGTATITVSTADGGFTASVEVTAEGAILSLTDDLRSKISAYPVPAEDFIQFNNLPNGRYEFTVSDTNGKVLISEVMNYQSGDQLNVSELTAGIYIVNIHNNSIHEFIKIQIK</sequence>
<dbReference type="PROSITE" id="PS51175">
    <property type="entry name" value="CBM6"/>
    <property type="match status" value="2"/>
</dbReference>
<dbReference type="CDD" id="cd21510">
    <property type="entry name" value="agarase_cat"/>
    <property type="match status" value="1"/>
</dbReference>
<dbReference type="RefSeq" id="WP_169659630.1">
    <property type="nucleotide sequence ID" value="NZ_JABANE010000097.1"/>
</dbReference>
<dbReference type="NCBIfam" id="TIGR04183">
    <property type="entry name" value="Por_Secre_tail"/>
    <property type="match status" value="1"/>
</dbReference>
<dbReference type="SMART" id="SM00635">
    <property type="entry name" value="BID_2"/>
    <property type="match status" value="10"/>
</dbReference>
<gene>
    <name evidence="4" type="ORF">HHU12_25840</name>
</gene>
<dbReference type="InterPro" id="IPR041224">
    <property type="entry name" value="BPA_C"/>
</dbReference>
<accession>A0A7X9XCA0</accession>
<keyword evidence="1 2" id="KW-0732">Signal</keyword>
<dbReference type="InterPro" id="IPR008979">
    <property type="entry name" value="Galactose-bd-like_sf"/>
</dbReference>
<feature type="domain" description="CBM6" evidence="3">
    <location>
        <begin position="1483"/>
        <end position="1610"/>
    </location>
</feature>
<protein>
    <submittedName>
        <fullName evidence="4">Carbohydrate-binding protein</fullName>
    </submittedName>
</protein>
<dbReference type="InterPro" id="IPR045197">
    <property type="entry name" value="NUP210-like"/>
</dbReference>
<evidence type="ECO:0000256" key="2">
    <source>
        <dbReference type="SAM" id="SignalP"/>
    </source>
</evidence>
<dbReference type="SMART" id="SM00606">
    <property type="entry name" value="CBD_IV"/>
    <property type="match status" value="2"/>
</dbReference>
<reference evidence="4 5" key="1">
    <citation type="submission" date="2020-04" db="EMBL/GenBank/DDBJ databases">
        <title>Flammeovirga sp. SR4, a novel species isolated from seawater.</title>
        <authorList>
            <person name="Wang X."/>
        </authorList>
    </citation>
    <scope>NUCLEOTIDE SEQUENCE [LARGE SCALE GENOMIC DNA]</scope>
    <source>
        <strain evidence="4 5">ATCC 23126</strain>
    </source>
</reference>
<dbReference type="Pfam" id="PF03422">
    <property type="entry name" value="CBM_6"/>
    <property type="match status" value="2"/>
</dbReference>
<comment type="caution">
    <text evidence="4">The sequence shown here is derived from an EMBL/GenBank/DDBJ whole genome shotgun (WGS) entry which is preliminary data.</text>
</comment>
<dbReference type="Pfam" id="PF18962">
    <property type="entry name" value="Por_Secre_tail"/>
    <property type="match status" value="1"/>
</dbReference>
<dbReference type="InterPro" id="IPR008964">
    <property type="entry name" value="Invasin/intimin_cell_adhesion"/>
</dbReference>
<dbReference type="InterPro" id="IPR006584">
    <property type="entry name" value="Cellulose-bd_IV"/>
</dbReference>
<dbReference type="Gene3D" id="2.60.40.1080">
    <property type="match status" value="10"/>
</dbReference>
<dbReference type="Gene3D" id="2.60.120.260">
    <property type="entry name" value="Galactose-binding domain-like"/>
    <property type="match status" value="2"/>
</dbReference>
<dbReference type="CDD" id="cd04079">
    <property type="entry name" value="CBM6_agarase-like"/>
    <property type="match status" value="1"/>
</dbReference>
<dbReference type="InterPro" id="IPR017853">
    <property type="entry name" value="GH"/>
</dbReference>
<organism evidence="4 5">
    <name type="scientific">Flammeovirga aprica JL-4</name>
    <dbReference type="NCBI Taxonomy" id="694437"/>
    <lineage>
        <taxon>Bacteria</taxon>
        <taxon>Pseudomonadati</taxon>
        <taxon>Bacteroidota</taxon>
        <taxon>Cytophagia</taxon>
        <taxon>Cytophagales</taxon>
        <taxon>Flammeovirgaceae</taxon>
        <taxon>Flammeovirga</taxon>
    </lineage>
</organism>
<dbReference type="InterPro" id="IPR005084">
    <property type="entry name" value="CBM6"/>
</dbReference>
<dbReference type="Gene3D" id="2.60.120.1200">
    <property type="match status" value="1"/>
</dbReference>
<dbReference type="Gene3D" id="3.20.20.80">
    <property type="entry name" value="Glycosidases"/>
    <property type="match status" value="1"/>
</dbReference>
<dbReference type="InterPro" id="IPR040527">
    <property type="entry name" value="Beta-sand_Porphyrn"/>
</dbReference>
<dbReference type="Proteomes" id="UP000576082">
    <property type="component" value="Unassembled WGS sequence"/>
</dbReference>
<dbReference type="InterPro" id="IPR026444">
    <property type="entry name" value="Secre_tail"/>
</dbReference>
<evidence type="ECO:0000259" key="3">
    <source>
        <dbReference type="PROSITE" id="PS51175"/>
    </source>
</evidence>
<dbReference type="Pfam" id="PF18206">
    <property type="entry name" value="Porphyrn_cat_1"/>
    <property type="match status" value="1"/>
</dbReference>
<dbReference type="Pfam" id="PF18040">
    <property type="entry name" value="BPA_C"/>
    <property type="match status" value="1"/>
</dbReference>
<dbReference type="SUPFAM" id="SSF49373">
    <property type="entry name" value="Invasin/intimin cell-adhesion fragments"/>
    <property type="match status" value="9"/>
</dbReference>
<dbReference type="PANTHER" id="PTHR23019:SF0">
    <property type="entry name" value="NUCLEAR PORE MEMBRANE GLYCOPROTEIN 210"/>
    <property type="match status" value="1"/>
</dbReference>
<dbReference type="GO" id="GO:0030246">
    <property type="term" value="F:carbohydrate binding"/>
    <property type="evidence" value="ECO:0007669"/>
    <property type="project" value="InterPro"/>
</dbReference>
<dbReference type="EMBL" id="JABANE010000097">
    <property type="protein sequence ID" value="NME71414.1"/>
    <property type="molecule type" value="Genomic_DNA"/>
</dbReference>
<dbReference type="PANTHER" id="PTHR23019">
    <property type="entry name" value="NUCLEAR PORE MEMBRANE GLYCOPROTEIN GP210-RELATED"/>
    <property type="match status" value="1"/>
</dbReference>
<keyword evidence="5" id="KW-1185">Reference proteome</keyword>
<dbReference type="Pfam" id="PF02368">
    <property type="entry name" value="Big_2"/>
    <property type="match status" value="10"/>
</dbReference>
<evidence type="ECO:0000313" key="4">
    <source>
        <dbReference type="EMBL" id="NME71414.1"/>
    </source>
</evidence>
<dbReference type="SUPFAM" id="SSF49785">
    <property type="entry name" value="Galactose-binding domain-like"/>
    <property type="match status" value="2"/>
</dbReference>
<feature type="signal peptide" evidence="2">
    <location>
        <begin position="1"/>
        <end position="25"/>
    </location>
</feature>
<evidence type="ECO:0000313" key="5">
    <source>
        <dbReference type="Proteomes" id="UP000576082"/>
    </source>
</evidence>
<dbReference type="SUPFAM" id="SSF51445">
    <property type="entry name" value="(Trans)glycosidases"/>
    <property type="match status" value="1"/>
</dbReference>
<name>A0A7X9XCA0_9BACT</name>